<dbReference type="Proteomes" id="UP000664417">
    <property type="component" value="Unassembled WGS sequence"/>
</dbReference>
<name>A0A8J7Q5Y1_9BACT</name>
<organism evidence="1 2">
    <name type="scientific">Acanthopleuribacter pedis</name>
    <dbReference type="NCBI Taxonomy" id="442870"/>
    <lineage>
        <taxon>Bacteria</taxon>
        <taxon>Pseudomonadati</taxon>
        <taxon>Acidobacteriota</taxon>
        <taxon>Holophagae</taxon>
        <taxon>Acanthopleuribacterales</taxon>
        <taxon>Acanthopleuribacteraceae</taxon>
        <taxon>Acanthopleuribacter</taxon>
    </lineage>
</organism>
<reference evidence="1" key="1">
    <citation type="submission" date="2021-03" db="EMBL/GenBank/DDBJ databases">
        <authorList>
            <person name="Wang G."/>
        </authorList>
    </citation>
    <scope>NUCLEOTIDE SEQUENCE</scope>
    <source>
        <strain evidence="1">KCTC 12899</strain>
    </source>
</reference>
<dbReference type="EMBL" id="JAFREP010000013">
    <property type="protein sequence ID" value="MBO1319650.1"/>
    <property type="molecule type" value="Genomic_DNA"/>
</dbReference>
<dbReference type="AlphaFoldDB" id="A0A8J7Q5Y1"/>
<proteinExistence type="predicted"/>
<dbReference type="RefSeq" id="WP_207859556.1">
    <property type="nucleotide sequence ID" value="NZ_JAFREP010000013.1"/>
</dbReference>
<keyword evidence="2" id="KW-1185">Reference proteome</keyword>
<accession>A0A8J7Q5Y1</accession>
<protein>
    <submittedName>
        <fullName evidence="1">Uncharacterized protein</fullName>
    </submittedName>
</protein>
<evidence type="ECO:0000313" key="2">
    <source>
        <dbReference type="Proteomes" id="UP000664417"/>
    </source>
</evidence>
<gene>
    <name evidence="1" type="ORF">J3U88_14340</name>
</gene>
<comment type="caution">
    <text evidence="1">The sequence shown here is derived from an EMBL/GenBank/DDBJ whole genome shotgun (WGS) entry which is preliminary data.</text>
</comment>
<sequence>MKFGKVNPEWTVDELLEQQCIFYLKDICDLLEIKAESVKKKAVEFEQRGVDIWEELGLRRLWTHWIVRMQNFRSFYNEQLRPRVRTVQKDWDMKALLQAQGVFLLTEVCRLIPVTPNQMRYRARTVPEAQTTIGVWKDDDMKVYLVDIQVFAEWLRKEQLLQDLEDEEPEA</sequence>
<evidence type="ECO:0000313" key="1">
    <source>
        <dbReference type="EMBL" id="MBO1319650.1"/>
    </source>
</evidence>